<feature type="domain" description="Resolvase/invertase-type recombinase catalytic" evidence="3">
    <location>
        <begin position="2"/>
        <end position="137"/>
    </location>
</feature>
<dbReference type="EMBL" id="CP054619">
    <property type="protein sequence ID" value="QKS51786.1"/>
    <property type="molecule type" value="Genomic_DNA"/>
</dbReference>
<dbReference type="AlphaFoldDB" id="A0A6N1AJI4"/>
<dbReference type="OrthoDB" id="2290206at2"/>
<keyword evidence="5" id="KW-1185">Reference proteome</keyword>
<dbReference type="Gene3D" id="3.40.50.1390">
    <property type="entry name" value="Resolvase, N-terminal catalytic domain"/>
    <property type="match status" value="1"/>
</dbReference>
<name>A0A6N1AJI4_9PROT</name>
<dbReference type="Proteomes" id="UP000509702">
    <property type="component" value="Chromosome"/>
</dbReference>
<keyword evidence="2" id="KW-0233">DNA recombination</keyword>
<evidence type="ECO:0000259" key="3">
    <source>
        <dbReference type="PROSITE" id="PS51736"/>
    </source>
</evidence>
<accession>A0A6N1AJI4</accession>
<dbReference type="SUPFAM" id="SSF53041">
    <property type="entry name" value="Resolvase-like"/>
    <property type="match status" value="1"/>
</dbReference>
<dbReference type="PROSITE" id="PS51736">
    <property type="entry name" value="RECOMBINASES_3"/>
    <property type="match status" value="1"/>
</dbReference>
<evidence type="ECO:0000256" key="2">
    <source>
        <dbReference type="ARBA" id="ARBA00023172"/>
    </source>
</evidence>
<gene>
    <name evidence="4" type="ORF">HUE56_15150</name>
</gene>
<sequence>MRYVAYFRVSTRDQGRSGLGLDAQRAAVQRFLRDGDVVVGEYQDIETGKRDDREGLGQALRACRIYNAKLLIARLDRLSRNIAFITRLMSDGVQFVSVDNPAINELTAHILAAVAEAERKAISDRTRLALAAAKARGTKLGNPANLRGQDEGRRRGAATVAVQAAKRAADLQDVIAAIQADGVTSRRGIARELNRRGIRTARDREWSAGQVHVLLARLLENFPKLSTTEAVTAT</sequence>
<dbReference type="Pfam" id="PF00239">
    <property type="entry name" value="Resolvase"/>
    <property type="match status" value="1"/>
</dbReference>
<keyword evidence="1" id="KW-0238">DNA-binding</keyword>
<dbReference type="InterPro" id="IPR036162">
    <property type="entry name" value="Resolvase-like_N_sf"/>
</dbReference>
<dbReference type="GO" id="GO:0000150">
    <property type="term" value="F:DNA strand exchange activity"/>
    <property type="evidence" value="ECO:0007669"/>
    <property type="project" value="InterPro"/>
</dbReference>
<dbReference type="InterPro" id="IPR006119">
    <property type="entry name" value="Resolv_N"/>
</dbReference>
<dbReference type="PANTHER" id="PTHR30461">
    <property type="entry name" value="DNA-INVERTASE FROM LAMBDOID PROPHAGE"/>
    <property type="match status" value="1"/>
</dbReference>
<reference evidence="4 5" key="1">
    <citation type="submission" date="2020-06" db="EMBL/GenBank/DDBJ databases">
        <title>Complete genome of Azosprillum oryzae KACC14407.</title>
        <authorList>
            <person name="Kim M."/>
            <person name="Park Y.-J."/>
            <person name="Shin J.-H."/>
        </authorList>
    </citation>
    <scope>NUCLEOTIDE SEQUENCE [LARGE SCALE GENOMIC DNA]</scope>
    <source>
        <strain evidence="4 5">KACC 14407</strain>
    </source>
</reference>
<protein>
    <submittedName>
        <fullName evidence="4">Recombinase family protein</fullName>
    </submittedName>
</protein>
<dbReference type="InterPro" id="IPR050639">
    <property type="entry name" value="SSR_resolvase"/>
</dbReference>
<proteinExistence type="predicted"/>
<dbReference type="KEGG" id="aoz:HUE56_15150"/>
<dbReference type="GO" id="GO:0003677">
    <property type="term" value="F:DNA binding"/>
    <property type="evidence" value="ECO:0007669"/>
    <property type="project" value="UniProtKB-KW"/>
</dbReference>
<evidence type="ECO:0000313" key="4">
    <source>
        <dbReference type="EMBL" id="QKS51786.1"/>
    </source>
</evidence>
<dbReference type="PANTHER" id="PTHR30461:SF2">
    <property type="entry name" value="SERINE RECOMBINASE PINE-RELATED"/>
    <property type="match status" value="1"/>
</dbReference>
<evidence type="ECO:0000313" key="5">
    <source>
        <dbReference type="Proteomes" id="UP000509702"/>
    </source>
</evidence>
<dbReference type="SMART" id="SM00857">
    <property type="entry name" value="Resolvase"/>
    <property type="match status" value="1"/>
</dbReference>
<dbReference type="RefSeq" id="WP_149198369.1">
    <property type="nucleotide sequence ID" value="NZ_BSOV01000044.1"/>
</dbReference>
<organism evidence="4 5">
    <name type="scientific">Azospirillum oryzae</name>
    <dbReference type="NCBI Taxonomy" id="286727"/>
    <lineage>
        <taxon>Bacteria</taxon>
        <taxon>Pseudomonadati</taxon>
        <taxon>Pseudomonadota</taxon>
        <taxon>Alphaproteobacteria</taxon>
        <taxon>Rhodospirillales</taxon>
        <taxon>Azospirillaceae</taxon>
        <taxon>Azospirillum</taxon>
    </lineage>
</organism>
<evidence type="ECO:0000256" key="1">
    <source>
        <dbReference type="ARBA" id="ARBA00023125"/>
    </source>
</evidence>
<dbReference type="CDD" id="cd00338">
    <property type="entry name" value="Ser_Recombinase"/>
    <property type="match status" value="1"/>
</dbReference>